<proteinExistence type="predicted"/>
<gene>
    <name evidence="1" type="ORF">HNP73_003633</name>
</gene>
<accession>A0A840SKM7</accession>
<protein>
    <recommendedName>
        <fullName evidence="3">Serine protease</fullName>
    </recommendedName>
</protein>
<evidence type="ECO:0008006" key="3">
    <source>
        <dbReference type="Google" id="ProtNLM"/>
    </source>
</evidence>
<reference evidence="1 2" key="1">
    <citation type="submission" date="2020-08" db="EMBL/GenBank/DDBJ databases">
        <title>Genomic Encyclopedia of Type Strains, Phase IV (KMG-IV): sequencing the most valuable type-strain genomes for metagenomic binning, comparative biology and taxonomic classification.</title>
        <authorList>
            <person name="Goeker M."/>
        </authorList>
    </citation>
    <scope>NUCLEOTIDE SEQUENCE [LARGE SCALE GENOMIC DNA]</scope>
    <source>
        <strain evidence="1 2">DSM 101730</strain>
    </source>
</reference>
<evidence type="ECO:0000313" key="2">
    <source>
        <dbReference type="Proteomes" id="UP000549457"/>
    </source>
</evidence>
<dbReference type="RefSeq" id="WP_184153064.1">
    <property type="nucleotide sequence ID" value="NZ_JACHFM010000004.1"/>
</dbReference>
<organism evidence="1 2">
    <name type="scientific">Amaricoccus macauensis</name>
    <dbReference type="NCBI Taxonomy" id="57001"/>
    <lineage>
        <taxon>Bacteria</taxon>
        <taxon>Pseudomonadati</taxon>
        <taxon>Pseudomonadota</taxon>
        <taxon>Alphaproteobacteria</taxon>
        <taxon>Rhodobacterales</taxon>
        <taxon>Paracoccaceae</taxon>
        <taxon>Amaricoccus</taxon>
    </lineage>
</organism>
<dbReference type="Gene3D" id="2.40.10.10">
    <property type="entry name" value="Trypsin-like serine proteases"/>
    <property type="match status" value="1"/>
</dbReference>
<dbReference type="AlphaFoldDB" id="A0A840SKM7"/>
<name>A0A840SKM7_9RHOB</name>
<dbReference type="SUPFAM" id="SSF50494">
    <property type="entry name" value="Trypsin-like serine proteases"/>
    <property type="match status" value="1"/>
</dbReference>
<sequence length="231" mass="24686">MSGPYVWKERPVAAGIQIARVTALAIHQAYGTITCFVRKYPRNGVVEADDPVYLLTAGHVLSPNKKKDGITPVDDVVYQPAPVGWINRIATVDEVHYDGTLDAGTALLDSDVDFRNYAWKIGAIKSIAAPVPGMKVVKHGRSTGRTYGTIIDVNTTTNTGDMVFKDLIYISFDKTNSGNDTTAGFSTEGDSGAPIITGDGVLVGILHADYDGDAYAINAGTVFATMMLRLA</sequence>
<evidence type="ECO:0000313" key="1">
    <source>
        <dbReference type="EMBL" id="MBB5223679.1"/>
    </source>
</evidence>
<dbReference type="InterPro" id="IPR009003">
    <property type="entry name" value="Peptidase_S1_PA"/>
</dbReference>
<dbReference type="EMBL" id="JACHFM010000004">
    <property type="protein sequence ID" value="MBB5223679.1"/>
    <property type="molecule type" value="Genomic_DNA"/>
</dbReference>
<dbReference type="Proteomes" id="UP000549457">
    <property type="component" value="Unassembled WGS sequence"/>
</dbReference>
<keyword evidence="2" id="KW-1185">Reference proteome</keyword>
<comment type="caution">
    <text evidence="1">The sequence shown here is derived from an EMBL/GenBank/DDBJ whole genome shotgun (WGS) entry which is preliminary data.</text>
</comment>
<dbReference type="InterPro" id="IPR043504">
    <property type="entry name" value="Peptidase_S1_PA_chymotrypsin"/>
</dbReference>